<evidence type="ECO:0000256" key="9">
    <source>
        <dbReference type="ARBA" id="ARBA00023136"/>
    </source>
</evidence>
<dbReference type="Pfam" id="PF00082">
    <property type="entry name" value="Peptidase_S8"/>
    <property type="match status" value="1"/>
</dbReference>
<feature type="compositionally biased region" description="Low complexity" evidence="12">
    <location>
        <begin position="514"/>
        <end position="532"/>
    </location>
</feature>
<keyword evidence="4 10" id="KW-0645">Protease</keyword>
<dbReference type="PRINTS" id="PR00723">
    <property type="entry name" value="SUBTILISIN"/>
</dbReference>
<dbReference type="PANTHER" id="PTHR43806:SF11">
    <property type="entry name" value="CEREVISIN-RELATED"/>
    <property type="match status" value="1"/>
</dbReference>
<dbReference type="InterPro" id="IPR015500">
    <property type="entry name" value="Peptidase_S8_subtilisin-rel"/>
</dbReference>
<dbReference type="PROSITE" id="PS51892">
    <property type="entry name" value="SUBTILASE"/>
    <property type="match status" value="1"/>
</dbReference>
<feature type="active site" description="Charge relay system" evidence="10">
    <location>
        <position position="416"/>
    </location>
</feature>
<dbReference type="InterPro" id="IPR023828">
    <property type="entry name" value="Peptidase_S8_Ser-AS"/>
</dbReference>
<dbReference type="EMBL" id="VIWY01000001">
    <property type="protein sequence ID" value="TWG26156.1"/>
    <property type="molecule type" value="Genomic_DNA"/>
</dbReference>
<dbReference type="NCBIfam" id="TIGR03921">
    <property type="entry name" value="T7SS_mycosin"/>
    <property type="match status" value="1"/>
</dbReference>
<evidence type="ECO:0000259" key="13">
    <source>
        <dbReference type="Pfam" id="PF00082"/>
    </source>
</evidence>
<dbReference type="InterPro" id="IPR023827">
    <property type="entry name" value="Peptidase_S8_Asp-AS"/>
</dbReference>
<dbReference type="InterPro" id="IPR036852">
    <property type="entry name" value="Peptidase_S8/S53_dom_sf"/>
</dbReference>
<dbReference type="GO" id="GO:0005886">
    <property type="term" value="C:plasma membrane"/>
    <property type="evidence" value="ECO:0007669"/>
    <property type="project" value="UniProtKB-SubCell"/>
</dbReference>
<evidence type="ECO:0000256" key="7">
    <source>
        <dbReference type="ARBA" id="ARBA00022825"/>
    </source>
</evidence>
<keyword evidence="15" id="KW-1185">Reference proteome</keyword>
<comment type="subcellular location">
    <subcellularLocation>
        <location evidence="1">Cell membrane</location>
        <topology evidence="1">Single-pass membrane protein</topology>
    </subcellularLocation>
</comment>
<dbReference type="OrthoDB" id="5240330at2"/>
<evidence type="ECO:0000313" key="14">
    <source>
        <dbReference type="EMBL" id="TWG26156.1"/>
    </source>
</evidence>
<comment type="similarity">
    <text evidence="2 10 11">Belongs to the peptidase S8 family.</text>
</comment>
<evidence type="ECO:0000256" key="3">
    <source>
        <dbReference type="ARBA" id="ARBA00022475"/>
    </source>
</evidence>
<dbReference type="InterPro" id="IPR050131">
    <property type="entry name" value="Peptidase_S8_subtilisin-like"/>
</dbReference>
<dbReference type="GO" id="GO:0006508">
    <property type="term" value="P:proteolysis"/>
    <property type="evidence" value="ECO:0007669"/>
    <property type="project" value="UniProtKB-KW"/>
</dbReference>
<feature type="active site" description="Charge relay system" evidence="10">
    <location>
        <position position="257"/>
    </location>
</feature>
<sequence length="567" mass="57035">MATPTRDQSERNLPAATAVVSCTLRRCPLLSARRLGTVALAGFLAVGPAAAPACAAGAAGPIERLRTIERLPHGAMSPLSPAGLPLTAAGAPATLPATPVAVGEVPATLPEVPAAAAEIPPALPEASATLAEVPAALAEIPAAVAEIPATLSGASADLTAALFGEPGVTDEVLESGTLVKPVAEPGAAREDTVRADEWQVGTLRLADAWTYADGAGVTVAVIDSGVDAHHPDLAGQVLPGLDLVNSKGDGNSDPVGHGTTVSGIIAGRNDDNTGVVGVAPKAKILPVRVLDENNRYDDALIVAKGLRWAVDHGARVVNMSLGGSANSPALAAALDYAFAKDVVVIACTGNVNATSSTRGVWYPAREPGVLAVAGMERNGTDLWSGSITGRETVVAAPATELVGARPGGYWKVQGTSFAAPMVTGTAALIRSRWPDMPAGEVINRIIRTAKDRGAPGRDDVFGFGMVDPAEALTATVPEVESNPLDTTPPVGVARFGSAPAPGEAQSAPDDARRGNTAAAPGTNGGWAAPATAQPAGTDHGRWLAIALFAVSALAGGLTIRRFANTAG</sequence>
<dbReference type="Gene3D" id="3.40.50.200">
    <property type="entry name" value="Peptidase S8/S53 domain"/>
    <property type="match status" value="1"/>
</dbReference>
<protein>
    <submittedName>
        <fullName evidence="14">Type VII secretion-associated serine protease mycosin</fullName>
    </submittedName>
</protein>
<proteinExistence type="inferred from homology"/>
<dbReference type="SUPFAM" id="SSF52743">
    <property type="entry name" value="Subtilisin-like"/>
    <property type="match status" value="1"/>
</dbReference>
<dbReference type="PROSITE" id="PS00137">
    <property type="entry name" value="SUBTILASE_HIS"/>
    <property type="match status" value="1"/>
</dbReference>
<keyword evidence="5" id="KW-0812">Transmembrane</keyword>
<feature type="active site" description="Charge relay system" evidence="10">
    <location>
        <position position="223"/>
    </location>
</feature>
<evidence type="ECO:0000256" key="1">
    <source>
        <dbReference type="ARBA" id="ARBA00004162"/>
    </source>
</evidence>
<feature type="domain" description="Peptidase S8/S53" evidence="13">
    <location>
        <begin position="214"/>
        <end position="464"/>
    </location>
</feature>
<dbReference type="PANTHER" id="PTHR43806">
    <property type="entry name" value="PEPTIDASE S8"/>
    <property type="match status" value="1"/>
</dbReference>
<dbReference type="Proteomes" id="UP000320239">
    <property type="component" value="Unassembled WGS sequence"/>
</dbReference>
<accession>A0A561WQL3</accession>
<evidence type="ECO:0000256" key="12">
    <source>
        <dbReference type="SAM" id="MobiDB-lite"/>
    </source>
</evidence>
<dbReference type="AlphaFoldDB" id="A0A561WQL3"/>
<evidence type="ECO:0000256" key="11">
    <source>
        <dbReference type="RuleBase" id="RU003355"/>
    </source>
</evidence>
<keyword evidence="6 10" id="KW-0378">Hydrolase</keyword>
<organism evidence="14 15">
    <name type="scientific">Actinoplanes teichomyceticus</name>
    <dbReference type="NCBI Taxonomy" id="1867"/>
    <lineage>
        <taxon>Bacteria</taxon>
        <taxon>Bacillati</taxon>
        <taxon>Actinomycetota</taxon>
        <taxon>Actinomycetes</taxon>
        <taxon>Micromonosporales</taxon>
        <taxon>Micromonosporaceae</taxon>
        <taxon>Actinoplanes</taxon>
    </lineage>
</organism>
<evidence type="ECO:0000256" key="5">
    <source>
        <dbReference type="ARBA" id="ARBA00022692"/>
    </source>
</evidence>
<evidence type="ECO:0000256" key="8">
    <source>
        <dbReference type="ARBA" id="ARBA00022989"/>
    </source>
</evidence>
<dbReference type="PROSITE" id="PS00138">
    <property type="entry name" value="SUBTILASE_SER"/>
    <property type="match status" value="1"/>
</dbReference>
<comment type="caution">
    <text evidence="14">The sequence shown here is derived from an EMBL/GenBank/DDBJ whole genome shotgun (WGS) entry which is preliminary data.</text>
</comment>
<reference evidence="14 15" key="1">
    <citation type="submission" date="2019-06" db="EMBL/GenBank/DDBJ databases">
        <title>Sequencing the genomes of 1000 actinobacteria strains.</title>
        <authorList>
            <person name="Klenk H.-P."/>
        </authorList>
    </citation>
    <scope>NUCLEOTIDE SEQUENCE [LARGE SCALE GENOMIC DNA]</scope>
    <source>
        <strain evidence="14 15">DSM 43866</strain>
    </source>
</reference>
<dbReference type="PROSITE" id="PS00136">
    <property type="entry name" value="SUBTILASE_ASP"/>
    <property type="match status" value="1"/>
</dbReference>
<keyword evidence="9" id="KW-0472">Membrane</keyword>
<evidence type="ECO:0000256" key="2">
    <source>
        <dbReference type="ARBA" id="ARBA00011073"/>
    </source>
</evidence>
<name>A0A561WQL3_ACTTI</name>
<dbReference type="InterPro" id="IPR023834">
    <property type="entry name" value="T7SS_pept_S8A_mycosin"/>
</dbReference>
<evidence type="ECO:0000256" key="6">
    <source>
        <dbReference type="ARBA" id="ARBA00022801"/>
    </source>
</evidence>
<dbReference type="PROSITE" id="PS51257">
    <property type="entry name" value="PROKAR_LIPOPROTEIN"/>
    <property type="match status" value="1"/>
</dbReference>
<evidence type="ECO:0000313" key="15">
    <source>
        <dbReference type="Proteomes" id="UP000320239"/>
    </source>
</evidence>
<evidence type="ECO:0000256" key="4">
    <source>
        <dbReference type="ARBA" id="ARBA00022670"/>
    </source>
</evidence>
<dbReference type="InterPro" id="IPR000209">
    <property type="entry name" value="Peptidase_S8/S53_dom"/>
</dbReference>
<keyword evidence="8" id="KW-1133">Transmembrane helix</keyword>
<keyword evidence="7 10" id="KW-0720">Serine protease</keyword>
<dbReference type="InterPro" id="IPR022398">
    <property type="entry name" value="Peptidase_S8_His-AS"/>
</dbReference>
<feature type="region of interest" description="Disordered" evidence="12">
    <location>
        <begin position="495"/>
        <end position="534"/>
    </location>
</feature>
<gene>
    <name evidence="14" type="ORF">FHX34_1011133</name>
</gene>
<dbReference type="GO" id="GO:0004252">
    <property type="term" value="F:serine-type endopeptidase activity"/>
    <property type="evidence" value="ECO:0007669"/>
    <property type="project" value="UniProtKB-UniRule"/>
</dbReference>
<evidence type="ECO:0000256" key="10">
    <source>
        <dbReference type="PROSITE-ProRule" id="PRU01240"/>
    </source>
</evidence>
<keyword evidence="3" id="KW-1003">Cell membrane</keyword>